<accession>A0A9P7GWX0</accession>
<feature type="region of interest" description="Disordered" evidence="1">
    <location>
        <begin position="128"/>
        <end position="149"/>
    </location>
</feature>
<dbReference type="PANTHER" id="PTHR38046">
    <property type="entry name" value="CRYPTIC LOCI REGULATOR 2"/>
    <property type="match status" value="1"/>
</dbReference>
<comment type="caution">
    <text evidence="3">The sequence shown here is derived from an EMBL/GenBank/DDBJ whole genome shotgun (WGS) entry which is preliminary data.</text>
</comment>
<sequence length="744" mass="82456">MSARRISEKGSDIPINPHYIDFERTDGDKSTWPKNTQEILDSAGEVNFLKPLEIDHPHAIRWRLGAAKGIAIANKLPGPASRRFRSINEFIPHAIWLYEDPTMDPSNCQCKYCQKKPQKAVTASLPPGILMQSSSTPTPSRSKPSRPKGMRVVAQKRDKVYAAVQRAPIPAPSKSSNVHPKATMLRDRNADLRAISSRPSMKLRRWFRTGELLWCELQRPIHGPGGVVIRFWPGLVDEVNLKTKVIPRDVPSLTESPEQSGTEEDGDNADTVPWSVSQSTQYRMQLLGVTHSYLVYDDQVLPYQVHVPPDDLINALKAVPAHRLNFDREVLSQFNPCPMGESPDFDDAVSPYAMAVEIASKISCYWCLTDEWTFEYQASALQQNLPQPATSLPVGLPTAHVNGSTSTLDPSSSSSSSSSSYPNVSGLKPDMTPAEAQRLSARVLGKIATPPMHGSPLLTQIRFQGLWWGAERIWMDEFIRLKVPRRCIAPKGAEHILPPSGPGKSAREIWQQTGRDPSELGAGSRGVFMRLDGLFVVDAVQSDGSTKQECRASGMLYELADFDWEDPAKIPESSSINGHSNASSSTPPVSQPPPPSSQLSNPVSLPHYHLPDPPEGYVFRPILAEGHEAVLSLSMISGRYHARILSHPLMQTEVEMALKTPEEEGGLRKSNNLWAMEGLSAGFHNSIDPIEYKISRTKMVEDADKEAMRDLELHKRRQMSMTENSATPEDQLTLGYPDAMDVDH</sequence>
<feature type="region of interest" description="Disordered" evidence="1">
    <location>
        <begin position="250"/>
        <end position="273"/>
    </location>
</feature>
<dbReference type="Proteomes" id="UP000717328">
    <property type="component" value="Unassembled WGS sequence"/>
</dbReference>
<feature type="compositionally biased region" description="Low complexity" evidence="1">
    <location>
        <begin position="133"/>
        <end position="142"/>
    </location>
</feature>
<reference evidence="3" key="2">
    <citation type="submission" date="2021-10" db="EMBL/GenBank/DDBJ databases">
        <title>Phylogenomics reveals ancestral predisposition of the termite-cultivated fungus Termitomyces towards a domesticated lifestyle.</title>
        <authorList>
            <person name="Auxier B."/>
            <person name="Grum-Grzhimaylo A."/>
            <person name="Cardenas M.E."/>
            <person name="Lodge J.D."/>
            <person name="Laessoe T."/>
            <person name="Pedersen O."/>
            <person name="Smith M.E."/>
            <person name="Kuyper T.W."/>
            <person name="Franco-Molano E.A."/>
            <person name="Baroni T.J."/>
            <person name="Aanen D.K."/>
        </authorList>
    </citation>
    <scope>NUCLEOTIDE SEQUENCE</scope>
    <source>
        <strain evidence="3">D49</strain>
    </source>
</reference>
<evidence type="ECO:0000313" key="4">
    <source>
        <dbReference type="Proteomes" id="UP000717328"/>
    </source>
</evidence>
<evidence type="ECO:0000256" key="1">
    <source>
        <dbReference type="SAM" id="MobiDB-lite"/>
    </source>
</evidence>
<gene>
    <name evidence="3" type="ORF">H0H81_003815</name>
</gene>
<feature type="domain" description="Cryptic loci regulator 2 N-terminal" evidence="2">
    <location>
        <begin position="79"/>
        <end position="113"/>
    </location>
</feature>
<feature type="compositionally biased region" description="Low complexity" evidence="1">
    <location>
        <begin position="573"/>
        <end position="588"/>
    </location>
</feature>
<feature type="compositionally biased region" description="Low complexity" evidence="1">
    <location>
        <begin position="411"/>
        <end position="420"/>
    </location>
</feature>
<dbReference type="AlphaFoldDB" id="A0A9P7GWX0"/>
<organism evidence="3 4">
    <name type="scientific">Sphagnurus paluster</name>
    <dbReference type="NCBI Taxonomy" id="117069"/>
    <lineage>
        <taxon>Eukaryota</taxon>
        <taxon>Fungi</taxon>
        <taxon>Dikarya</taxon>
        <taxon>Basidiomycota</taxon>
        <taxon>Agaricomycotina</taxon>
        <taxon>Agaricomycetes</taxon>
        <taxon>Agaricomycetidae</taxon>
        <taxon>Agaricales</taxon>
        <taxon>Tricholomatineae</taxon>
        <taxon>Lyophyllaceae</taxon>
        <taxon>Sphagnurus</taxon>
    </lineage>
</organism>
<feature type="compositionally biased region" description="Low complexity" evidence="1">
    <location>
        <begin position="597"/>
        <end position="606"/>
    </location>
</feature>
<dbReference type="GO" id="GO:0031934">
    <property type="term" value="C:mating-type region heterochromatin"/>
    <property type="evidence" value="ECO:0007669"/>
    <property type="project" value="TreeGrafter"/>
</dbReference>
<evidence type="ECO:0000259" key="2">
    <source>
        <dbReference type="Pfam" id="PF16761"/>
    </source>
</evidence>
<dbReference type="OrthoDB" id="2421327at2759"/>
<dbReference type="GO" id="GO:0070824">
    <property type="term" value="C:SHREC complex"/>
    <property type="evidence" value="ECO:0007669"/>
    <property type="project" value="InterPro"/>
</dbReference>
<proteinExistence type="predicted"/>
<dbReference type="GO" id="GO:0033553">
    <property type="term" value="C:rDNA heterochromatin"/>
    <property type="evidence" value="ECO:0007669"/>
    <property type="project" value="TreeGrafter"/>
</dbReference>
<dbReference type="GO" id="GO:0030466">
    <property type="term" value="P:silent mating-type cassette heterochromatin formation"/>
    <property type="evidence" value="ECO:0007669"/>
    <property type="project" value="TreeGrafter"/>
</dbReference>
<dbReference type="EMBL" id="JABCKI010000010">
    <property type="protein sequence ID" value="KAG5654357.1"/>
    <property type="molecule type" value="Genomic_DNA"/>
</dbReference>
<evidence type="ECO:0000313" key="3">
    <source>
        <dbReference type="EMBL" id="KAG5654357.1"/>
    </source>
</evidence>
<feature type="region of interest" description="Disordered" evidence="1">
    <location>
        <begin position="568"/>
        <end position="607"/>
    </location>
</feature>
<feature type="region of interest" description="Disordered" evidence="1">
    <location>
        <begin position="716"/>
        <end position="744"/>
    </location>
</feature>
<protein>
    <recommendedName>
        <fullName evidence="2">Cryptic loci regulator 2 N-terminal domain-containing protein</fullName>
    </recommendedName>
</protein>
<dbReference type="Pfam" id="PF16761">
    <property type="entry name" value="Clr2_transil"/>
    <property type="match status" value="1"/>
</dbReference>
<keyword evidence="4" id="KW-1185">Reference proteome</keyword>
<name>A0A9P7GWX0_9AGAR</name>
<feature type="compositionally biased region" description="Polar residues" evidence="1">
    <location>
        <begin position="719"/>
        <end position="730"/>
    </location>
</feature>
<dbReference type="PANTHER" id="PTHR38046:SF1">
    <property type="entry name" value="CRYPTIC LOCI REGULATOR 2"/>
    <property type="match status" value="1"/>
</dbReference>
<feature type="compositionally biased region" description="Polar residues" evidence="1">
    <location>
        <begin position="401"/>
        <end position="410"/>
    </location>
</feature>
<feature type="region of interest" description="Disordered" evidence="1">
    <location>
        <begin position="392"/>
        <end position="431"/>
    </location>
</feature>
<dbReference type="InterPro" id="IPR038986">
    <property type="entry name" value="Clr2"/>
</dbReference>
<dbReference type="InterPro" id="IPR031915">
    <property type="entry name" value="Clr2_N"/>
</dbReference>
<reference evidence="3" key="1">
    <citation type="submission" date="2021-02" db="EMBL/GenBank/DDBJ databases">
        <authorList>
            <person name="Nieuwenhuis M."/>
            <person name="Van De Peppel L.J.J."/>
        </authorList>
    </citation>
    <scope>NUCLEOTIDE SEQUENCE</scope>
    <source>
        <strain evidence="3">D49</strain>
    </source>
</reference>